<dbReference type="GO" id="GO:0006154">
    <property type="term" value="P:adenosine catabolic process"/>
    <property type="evidence" value="ECO:0007669"/>
    <property type="project" value="TreeGrafter"/>
</dbReference>
<sequence length="345" mass="38957">MDFINALPKIELHAHLNGSLCNSTLLKLRKLKYGDSEATDIEPAFYQILESDNLSLADCFLKFKYAHNLTDSWDALKLATECMIEDFAREKTVYLEIRSTPKKTFTLSKEDYLEAIITGIDSSKSTFPDILVKLIVSVNRADGPEAAKENLDVTLKLMQKYPDIIKGMDLSGDPLKYTFQDFISVFTEARNSGLGIALHAAEVQEKYEDVTDILEFGPDRIGHGTFIEESGIKNWQTLVSKKIPIECCLTSNVKCGTVKSYEDHHFKKLFEMGHPVTICTDDFGVFGTSLSQEIYLTASHHKISNIDLVKIMKQSVDCSFASDTEKKALKEIFDKFCIENNFHLM</sequence>
<proteinExistence type="inferred from homology"/>
<dbReference type="Gene3D" id="3.20.20.140">
    <property type="entry name" value="Metal-dependent hydrolases"/>
    <property type="match status" value="1"/>
</dbReference>
<dbReference type="OMA" id="RPQFKPY"/>
<organism evidence="9">
    <name type="scientific">Culicoides sonorensis</name>
    <name type="common">Biting midge</name>
    <dbReference type="NCBI Taxonomy" id="179676"/>
    <lineage>
        <taxon>Eukaryota</taxon>
        <taxon>Metazoa</taxon>
        <taxon>Ecdysozoa</taxon>
        <taxon>Arthropoda</taxon>
        <taxon>Hexapoda</taxon>
        <taxon>Insecta</taxon>
        <taxon>Pterygota</taxon>
        <taxon>Neoptera</taxon>
        <taxon>Endopterygota</taxon>
        <taxon>Diptera</taxon>
        <taxon>Nematocera</taxon>
        <taxon>Chironomoidea</taxon>
        <taxon>Ceratopogonidae</taxon>
        <taxon>Ceratopogoninae</taxon>
        <taxon>Culicoides</taxon>
        <taxon>Monoculicoides</taxon>
    </lineage>
</organism>
<dbReference type="InterPro" id="IPR032466">
    <property type="entry name" value="Metal_Hydrolase"/>
</dbReference>
<dbReference type="VEuPathDB" id="VectorBase:CSON013270"/>
<keyword evidence="6" id="KW-0546">Nucleotide metabolism</keyword>
<feature type="domain" description="Adenosine deaminase" evidence="8">
    <location>
        <begin position="8"/>
        <end position="333"/>
    </location>
</feature>
<comment type="similarity">
    <text evidence="2">Belongs to the metallo-dependent hydrolases superfamily. Adenosine and AMP deaminases family.</text>
</comment>
<dbReference type="GO" id="GO:0009117">
    <property type="term" value="P:nucleotide metabolic process"/>
    <property type="evidence" value="ECO:0007669"/>
    <property type="project" value="UniProtKB-KW"/>
</dbReference>
<reference evidence="9" key="1">
    <citation type="submission" date="2018-07" db="EMBL/GenBank/DDBJ databases">
        <authorList>
            <person name="Quirk P.G."/>
            <person name="Krulwich T.A."/>
        </authorList>
    </citation>
    <scope>NUCLEOTIDE SEQUENCE</scope>
</reference>
<evidence type="ECO:0000256" key="2">
    <source>
        <dbReference type="ARBA" id="ARBA00006676"/>
    </source>
</evidence>
<dbReference type="GO" id="GO:0046103">
    <property type="term" value="P:inosine biosynthetic process"/>
    <property type="evidence" value="ECO:0007669"/>
    <property type="project" value="TreeGrafter"/>
</dbReference>
<dbReference type="CDD" id="cd00443">
    <property type="entry name" value="ADA_AMPD"/>
    <property type="match status" value="1"/>
</dbReference>
<evidence type="ECO:0000256" key="4">
    <source>
        <dbReference type="ARBA" id="ARBA00022801"/>
    </source>
</evidence>
<keyword evidence="4" id="KW-0378">Hydrolase</keyword>
<dbReference type="PANTHER" id="PTHR11409:SF42">
    <property type="entry name" value="ADENOSINE DEAMINASE-LIKE PROTEIN"/>
    <property type="match status" value="1"/>
</dbReference>
<keyword evidence="3" id="KW-0479">Metal-binding</keyword>
<dbReference type="PANTHER" id="PTHR11409">
    <property type="entry name" value="ADENOSINE DEAMINASE"/>
    <property type="match status" value="1"/>
</dbReference>
<evidence type="ECO:0000256" key="5">
    <source>
        <dbReference type="ARBA" id="ARBA00022833"/>
    </source>
</evidence>
<dbReference type="InterPro" id="IPR006330">
    <property type="entry name" value="Ado/ade_deaminase"/>
</dbReference>
<dbReference type="GO" id="GO:0046872">
    <property type="term" value="F:metal ion binding"/>
    <property type="evidence" value="ECO:0007669"/>
    <property type="project" value="UniProtKB-KW"/>
</dbReference>
<dbReference type="InterPro" id="IPR001365">
    <property type="entry name" value="A_deaminase_dom"/>
</dbReference>
<protein>
    <submittedName>
        <fullName evidence="9">CSON013270 protein</fullName>
    </submittedName>
</protein>
<accession>A0A336M7H6</accession>
<comment type="cofactor">
    <cofactor evidence="1">
        <name>Zn(2+)</name>
        <dbReference type="ChEBI" id="CHEBI:29105"/>
    </cofactor>
</comment>
<dbReference type="GO" id="GO:0004000">
    <property type="term" value="F:adenosine deaminase activity"/>
    <property type="evidence" value="ECO:0007669"/>
    <property type="project" value="TreeGrafter"/>
</dbReference>
<name>A0A336M7H6_CULSO</name>
<evidence type="ECO:0000313" key="9">
    <source>
        <dbReference type="EMBL" id="SSX26272.1"/>
    </source>
</evidence>
<dbReference type="AlphaFoldDB" id="A0A336M7H6"/>
<dbReference type="Pfam" id="PF00962">
    <property type="entry name" value="A_deaminase"/>
    <property type="match status" value="1"/>
</dbReference>
<dbReference type="EMBL" id="UFQT01000664">
    <property type="protein sequence ID" value="SSX26272.1"/>
    <property type="molecule type" value="Genomic_DNA"/>
</dbReference>
<comment type="catalytic activity">
    <reaction evidence="7">
        <text>N(6)-methyl-AMP + H2O + H(+) = IMP + methylamine</text>
        <dbReference type="Rhea" id="RHEA:16001"/>
        <dbReference type="ChEBI" id="CHEBI:15377"/>
        <dbReference type="ChEBI" id="CHEBI:15378"/>
        <dbReference type="ChEBI" id="CHEBI:58053"/>
        <dbReference type="ChEBI" id="CHEBI:59338"/>
        <dbReference type="ChEBI" id="CHEBI:144842"/>
    </reaction>
    <physiologicalReaction direction="left-to-right" evidence="7">
        <dbReference type="Rhea" id="RHEA:16002"/>
    </physiologicalReaction>
</comment>
<evidence type="ECO:0000256" key="7">
    <source>
        <dbReference type="ARBA" id="ARBA00048787"/>
    </source>
</evidence>
<evidence type="ECO:0000259" key="8">
    <source>
        <dbReference type="Pfam" id="PF00962"/>
    </source>
</evidence>
<evidence type="ECO:0000256" key="1">
    <source>
        <dbReference type="ARBA" id="ARBA00001947"/>
    </source>
</evidence>
<evidence type="ECO:0000256" key="6">
    <source>
        <dbReference type="ARBA" id="ARBA00023080"/>
    </source>
</evidence>
<dbReference type="SUPFAM" id="SSF51556">
    <property type="entry name" value="Metallo-dependent hydrolases"/>
    <property type="match status" value="1"/>
</dbReference>
<evidence type="ECO:0000256" key="3">
    <source>
        <dbReference type="ARBA" id="ARBA00022723"/>
    </source>
</evidence>
<gene>
    <name evidence="9" type="primary">CSON013270</name>
</gene>
<keyword evidence="5" id="KW-0862">Zinc</keyword>